<dbReference type="PANTHER" id="PTHR46060:SF1">
    <property type="entry name" value="MARINER MOS1 TRANSPOSASE-LIKE PROTEIN"/>
    <property type="match status" value="1"/>
</dbReference>
<proteinExistence type="predicted"/>
<name>A0A4Y2EHH7_ARAVE</name>
<accession>A0A4Y2EHH7</accession>
<dbReference type="AlphaFoldDB" id="A0A4Y2EHH7"/>
<organism evidence="3 4">
    <name type="scientific">Araneus ventricosus</name>
    <name type="common">Orbweaver spider</name>
    <name type="synonym">Epeira ventricosa</name>
    <dbReference type="NCBI Taxonomy" id="182803"/>
    <lineage>
        <taxon>Eukaryota</taxon>
        <taxon>Metazoa</taxon>
        <taxon>Ecdysozoa</taxon>
        <taxon>Arthropoda</taxon>
        <taxon>Chelicerata</taxon>
        <taxon>Arachnida</taxon>
        <taxon>Araneae</taxon>
        <taxon>Araneomorphae</taxon>
        <taxon>Entelegynae</taxon>
        <taxon>Araneoidea</taxon>
        <taxon>Araneidae</taxon>
        <taxon>Araneus</taxon>
    </lineage>
</organism>
<dbReference type="InterPro" id="IPR036397">
    <property type="entry name" value="RNaseH_sf"/>
</dbReference>
<dbReference type="Pfam" id="PF01359">
    <property type="entry name" value="Transposase_1"/>
    <property type="match status" value="1"/>
</dbReference>
<sequence length="308" mass="35839">MEQRVNFKFCFKLGKTATETHEMLVTVYGVEAVSKKCVFEWFKRFRDGKEDVEDEPRSGRPPTSTTPDNIERVRRMLADDRRLSLRMIAEELKISLDSVSNIIHAHLQKPKICARFVPHKLSDEQKQHQMETCGDFIDACDRNPQFLETIVTGDELWCYQYVPEIKRQSMEWCSSSSPLPKKCRLTKSRIKTLLIAFFDSNSLIHHEFVPAGTTVNAESYEGVLKRLLQRIRRVRPQLYQSGQWKLLHDNVRPHIAIRVRQFLATRNVTVLEHPPYSPDLALAVFLFPRLKRVLKGLRFSDIAQTSNV</sequence>
<dbReference type="GO" id="GO:0003676">
    <property type="term" value="F:nucleic acid binding"/>
    <property type="evidence" value="ECO:0007669"/>
    <property type="project" value="InterPro"/>
</dbReference>
<dbReference type="Gene3D" id="3.30.420.10">
    <property type="entry name" value="Ribonuclease H-like superfamily/Ribonuclease H"/>
    <property type="match status" value="1"/>
</dbReference>
<gene>
    <name evidence="3" type="primary">marinerT_139</name>
    <name evidence="3" type="ORF">AVEN_54037_1</name>
</gene>
<comment type="subcellular location">
    <subcellularLocation>
        <location evidence="1">Nucleus</location>
    </subcellularLocation>
</comment>
<dbReference type="SUPFAM" id="SSF46689">
    <property type="entry name" value="Homeodomain-like"/>
    <property type="match status" value="1"/>
</dbReference>
<dbReference type="InterPro" id="IPR041426">
    <property type="entry name" value="Mos1_HTH"/>
</dbReference>
<feature type="domain" description="Mos1 transposase HTH" evidence="2">
    <location>
        <begin position="6"/>
        <end position="49"/>
    </location>
</feature>
<dbReference type="OrthoDB" id="6433552at2759"/>
<keyword evidence="4" id="KW-1185">Reference proteome</keyword>
<evidence type="ECO:0000313" key="4">
    <source>
        <dbReference type="Proteomes" id="UP000499080"/>
    </source>
</evidence>
<dbReference type="Pfam" id="PF17906">
    <property type="entry name" value="HTH_48"/>
    <property type="match status" value="1"/>
</dbReference>
<dbReference type="GO" id="GO:0005634">
    <property type="term" value="C:nucleus"/>
    <property type="evidence" value="ECO:0007669"/>
    <property type="project" value="UniProtKB-SubCell"/>
</dbReference>
<protein>
    <submittedName>
        <fullName evidence="3">Mariner Mos1 transposase</fullName>
    </submittedName>
</protein>
<dbReference type="EMBL" id="BGPR01000607">
    <property type="protein sequence ID" value="GBM28261.1"/>
    <property type="molecule type" value="Genomic_DNA"/>
</dbReference>
<comment type="caution">
    <text evidence="3">The sequence shown here is derived from an EMBL/GenBank/DDBJ whole genome shotgun (WGS) entry which is preliminary data.</text>
</comment>
<dbReference type="InterPro" id="IPR001888">
    <property type="entry name" value="Transposase_1"/>
</dbReference>
<dbReference type="Proteomes" id="UP000499080">
    <property type="component" value="Unassembled WGS sequence"/>
</dbReference>
<dbReference type="PANTHER" id="PTHR46060">
    <property type="entry name" value="MARINER MOS1 TRANSPOSASE-LIKE PROTEIN"/>
    <property type="match status" value="1"/>
</dbReference>
<evidence type="ECO:0000313" key="3">
    <source>
        <dbReference type="EMBL" id="GBM28261.1"/>
    </source>
</evidence>
<dbReference type="Gene3D" id="1.10.10.1450">
    <property type="match status" value="1"/>
</dbReference>
<dbReference type="InterPro" id="IPR009057">
    <property type="entry name" value="Homeodomain-like_sf"/>
</dbReference>
<evidence type="ECO:0000259" key="2">
    <source>
        <dbReference type="Pfam" id="PF17906"/>
    </source>
</evidence>
<reference evidence="3 4" key="1">
    <citation type="journal article" date="2019" name="Sci. Rep.">
        <title>Orb-weaving spider Araneus ventricosus genome elucidates the spidroin gene catalogue.</title>
        <authorList>
            <person name="Kono N."/>
            <person name="Nakamura H."/>
            <person name="Ohtoshi R."/>
            <person name="Moran D.A.P."/>
            <person name="Shinohara A."/>
            <person name="Yoshida Y."/>
            <person name="Fujiwara M."/>
            <person name="Mori M."/>
            <person name="Tomita M."/>
            <person name="Arakawa K."/>
        </authorList>
    </citation>
    <scope>NUCLEOTIDE SEQUENCE [LARGE SCALE GENOMIC DNA]</scope>
</reference>
<evidence type="ECO:0000256" key="1">
    <source>
        <dbReference type="ARBA" id="ARBA00004123"/>
    </source>
</evidence>
<dbReference type="InterPro" id="IPR052709">
    <property type="entry name" value="Transposase-MT_Hybrid"/>
</dbReference>